<organism evidence="2 3">
    <name type="scientific">Plantimonas leprariae</name>
    <dbReference type="NCBI Taxonomy" id="2615207"/>
    <lineage>
        <taxon>Bacteria</taxon>
        <taxon>Pseudomonadati</taxon>
        <taxon>Pseudomonadota</taxon>
        <taxon>Alphaproteobacteria</taxon>
        <taxon>Hyphomicrobiales</taxon>
        <taxon>Aurantimonadaceae</taxon>
        <taxon>Plantimonas</taxon>
    </lineage>
</organism>
<dbReference type="InterPro" id="IPR053737">
    <property type="entry name" value="Type_II_TA_Toxin"/>
</dbReference>
<reference evidence="2 3" key="1">
    <citation type="submission" date="2019-09" db="EMBL/GenBank/DDBJ databases">
        <title>YIM 132180 draft genome.</title>
        <authorList>
            <person name="Zhang K."/>
        </authorList>
    </citation>
    <scope>NUCLEOTIDE SEQUENCE [LARGE SCALE GENOMIC DNA]</scope>
    <source>
        <strain evidence="2 3">YIM 132180</strain>
    </source>
</reference>
<name>A0A7V7PQZ5_9HYPH</name>
<dbReference type="PANTHER" id="PTHR39426">
    <property type="entry name" value="HOMOLOGY TO DEATH-ON-CURING PROTEIN OF PHAGE P1"/>
    <property type="match status" value="1"/>
</dbReference>
<dbReference type="GO" id="GO:0016301">
    <property type="term" value="F:kinase activity"/>
    <property type="evidence" value="ECO:0007669"/>
    <property type="project" value="InterPro"/>
</dbReference>
<accession>A0A7V7PQZ5</accession>
<dbReference type="PANTHER" id="PTHR39426:SF1">
    <property type="entry name" value="HOMOLOGY TO DEATH-ON-CURING PROTEIN OF PHAGE P1"/>
    <property type="match status" value="1"/>
</dbReference>
<dbReference type="InterPro" id="IPR036597">
    <property type="entry name" value="Fido-like_dom_sf"/>
</dbReference>
<evidence type="ECO:0000313" key="2">
    <source>
        <dbReference type="EMBL" id="KAB0680875.1"/>
    </source>
</evidence>
<evidence type="ECO:0000259" key="1">
    <source>
        <dbReference type="PROSITE" id="PS51459"/>
    </source>
</evidence>
<dbReference type="Proteomes" id="UP000432089">
    <property type="component" value="Unassembled WGS sequence"/>
</dbReference>
<proteinExistence type="predicted"/>
<dbReference type="EMBL" id="VZDO01000004">
    <property type="protein sequence ID" value="KAB0680875.1"/>
    <property type="molecule type" value="Genomic_DNA"/>
</dbReference>
<dbReference type="Pfam" id="PF02661">
    <property type="entry name" value="Fic"/>
    <property type="match status" value="1"/>
</dbReference>
<protein>
    <submittedName>
        <fullName evidence="2">Type II toxin-antitoxin system death-on-curing family toxin</fullName>
    </submittedName>
</protein>
<gene>
    <name evidence="2" type="ORF">F6X38_07780</name>
</gene>
<dbReference type="InterPro" id="IPR006440">
    <property type="entry name" value="Doc"/>
</dbReference>
<dbReference type="PIRSF" id="PIRSF018297">
    <property type="entry name" value="Doc"/>
    <property type="match status" value="1"/>
</dbReference>
<dbReference type="PROSITE" id="PS51459">
    <property type="entry name" value="FIDO"/>
    <property type="match status" value="1"/>
</dbReference>
<keyword evidence="3" id="KW-1185">Reference proteome</keyword>
<evidence type="ECO:0000313" key="3">
    <source>
        <dbReference type="Proteomes" id="UP000432089"/>
    </source>
</evidence>
<dbReference type="RefSeq" id="WP_150969027.1">
    <property type="nucleotide sequence ID" value="NZ_VZDO01000004.1"/>
</dbReference>
<dbReference type="SUPFAM" id="SSF140931">
    <property type="entry name" value="Fic-like"/>
    <property type="match status" value="1"/>
</dbReference>
<feature type="domain" description="Fido" evidence="1">
    <location>
        <begin position="6"/>
        <end position="124"/>
    </location>
</feature>
<dbReference type="NCBIfam" id="TIGR01550">
    <property type="entry name" value="DOC_P1"/>
    <property type="match status" value="1"/>
</dbReference>
<sequence length="131" mass="14209">MRFALPDRETILDAHEQQIAAFGGLSGVRDEGLLDSALARPANLLAYGAGDVDICQVAASLGYGLAKNHAFFDGNKRTSLAATYLVLAYGGYRIVAHDEALFETWQALAAGTIGERELADWLRANIELRRE</sequence>
<dbReference type="AlphaFoldDB" id="A0A7V7PQZ5"/>
<dbReference type="Gene3D" id="1.20.120.1870">
    <property type="entry name" value="Fic/DOC protein, Fido domain"/>
    <property type="match status" value="1"/>
</dbReference>
<dbReference type="InterPro" id="IPR003812">
    <property type="entry name" value="Fido"/>
</dbReference>
<comment type="caution">
    <text evidence="2">The sequence shown here is derived from an EMBL/GenBank/DDBJ whole genome shotgun (WGS) entry which is preliminary data.</text>
</comment>